<dbReference type="Pfam" id="PF14230">
    <property type="entry name" value="DUF4333"/>
    <property type="match status" value="2"/>
</dbReference>
<name>A0ABU6EYU5_9ACTN</name>
<feature type="chain" id="PRO_5046080164" evidence="2">
    <location>
        <begin position="29"/>
        <end position="208"/>
    </location>
</feature>
<evidence type="ECO:0000259" key="3">
    <source>
        <dbReference type="Pfam" id="PF14230"/>
    </source>
</evidence>
<feature type="compositionally biased region" description="Low complexity" evidence="1">
    <location>
        <begin position="119"/>
        <end position="130"/>
    </location>
</feature>
<evidence type="ECO:0000256" key="1">
    <source>
        <dbReference type="SAM" id="MobiDB-lite"/>
    </source>
</evidence>
<dbReference type="Proteomes" id="UP001354931">
    <property type="component" value="Unassembled WGS sequence"/>
</dbReference>
<feature type="region of interest" description="Disordered" evidence="1">
    <location>
        <begin position="107"/>
        <end position="134"/>
    </location>
</feature>
<feature type="domain" description="DUF4333" evidence="3">
    <location>
        <begin position="128"/>
        <end position="191"/>
    </location>
</feature>
<proteinExistence type="predicted"/>
<dbReference type="EMBL" id="JAOZYC010000024">
    <property type="protein sequence ID" value="MEB8336905.1"/>
    <property type="molecule type" value="Genomic_DNA"/>
</dbReference>
<dbReference type="InterPro" id="IPR025637">
    <property type="entry name" value="DUF4333"/>
</dbReference>
<dbReference type="RefSeq" id="WP_326014537.1">
    <property type="nucleotide sequence ID" value="NZ_JAOZYC010000024.1"/>
</dbReference>
<evidence type="ECO:0000313" key="5">
    <source>
        <dbReference type="Proteomes" id="UP001354931"/>
    </source>
</evidence>
<feature type="signal peptide" evidence="2">
    <location>
        <begin position="1"/>
        <end position="28"/>
    </location>
</feature>
<keyword evidence="5" id="KW-1185">Reference proteome</keyword>
<evidence type="ECO:0000256" key="2">
    <source>
        <dbReference type="SAM" id="SignalP"/>
    </source>
</evidence>
<protein>
    <submittedName>
        <fullName evidence="4">DUF4333 domain-containing protein</fullName>
    </submittedName>
</protein>
<accession>A0ABU6EYU5</accession>
<organism evidence="4 5">
    <name type="scientific">Streptomyces endophyticus</name>
    <dbReference type="NCBI Taxonomy" id="714166"/>
    <lineage>
        <taxon>Bacteria</taxon>
        <taxon>Bacillati</taxon>
        <taxon>Actinomycetota</taxon>
        <taxon>Actinomycetes</taxon>
        <taxon>Kitasatosporales</taxon>
        <taxon>Streptomycetaceae</taxon>
        <taxon>Streptomyces</taxon>
    </lineage>
</organism>
<comment type="caution">
    <text evidence="4">The sequence shown here is derived from an EMBL/GenBank/DDBJ whole genome shotgun (WGS) entry which is preliminary data.</text>
</comment>
<gene>
    <name evidence="4" type="ORF">OKJ99_05165</name>
</gene>
<feature type="domain" description="DUF4333" evidence="3">
    <location>
        <begin position="22"/>
        <end position="94"/>
    </location>
</feature>
<sequence length="208" mass="21005">MQQSTGSRIAVRAAGALLAVAFAAGCSASVGSKEVSKDEVAKQASTALGKKVGREPDDITCEDDLKAEVGATVRCELTDSGKKHGLTVTAKSISGEKVNMDFKVDEAEGAGASADPEPTDAASTGTDTGGQSVSRAEVARQGKAALTAQVGKAPDAFTCPEDLPAKVGAVIRCQLASEGKQYGVRVTAKSVVNGQVSMDFKVDDGAAG</sequence>
<reference evidence="4 5" key="1">
    <citation type="submission" date="2022-10" db="EMBL/GenBank/DDBJ databases">
        <authorList>
            <person name="Xie J."/>
            <person name="Shen N."/>
        </authorList>
    </citation>
    <scope>NUCLEOTIDE SEQUENCE [LARGE SCALE GENOMIC DNA]</scope>
    <source>
        <strain evidence="4 5">YIM65594</strain>
    </source>
</reference>
<keyword evidence="2" id="KW-0732">Signal</keyword>
<evidence type="ECO:0000313" key="4">
    <source>
        <dbReference type="EMBL" id="MEB8336905.1"/>
    </source>
</evidence>